<sequence>MKYFNLIIAGGRDFFDYALLKDSVSDLLADKVAEFEIVIVSSTVRGGDMLGEAYACEFGYEVAEFPYDHVEGDMVECYCNSQMLKFADACICFWDGMSKGTKQLIDLATASQLPLRVISY</sequence>
<evidence type="ECO:0000313" key="2">
    <source>
        <dbReference type="Proteomes" id="UP000619078"/>
    </source>
</evidence>
<proteinExistence type="predicted"/>
<protein>
    <recommendedName>
        <fullName evidence="3">DUF2493 domain-containing protein</fullName>
    </recommendedName>
</protein>
<reference evidence="1" key="1">
    <citation type="submission" date="2020-09" db="EMBL/GenBank/DDBJ databases">
        <title>Novel species of Mucilaginibacter isolated from a glacier on the Tibetan Plateau.</title>
        <authorList>
            <person name="Liu Q."/>
            <person name="Xin Y.-H."/>
        </authorList>
    </citation>
    <scope>NUCLEOTIDE SEQUENCE</scope>
    <source>
        <strain evidence="1">ZB1P21</strain>
    </source>
</reference>
<dbReference type="EMBL" id="JACWMX010000003">
    <property type="protein sequence ID" value="MBD1393048.1"/>
    <property type="molecule type" value="Genomic_DNA"/>
</dbReference>
<dbReference type="AlphaFoldDB" id="A0A926NPK0"/>
<dbReference type="RefSeq" id="WP_191162573.1">
    <property type="nucleotide sequence ID" value="NZ_JACWMX010000003.1"/>
</dbReference>
<dbReference type="Proteomes" id="UP000619078">
    <property type="component" value="Unassembled WGS sequence"/>
</dbReference>
<name>A0A926NPK0_9SPHI</name>
<evidence type="ECO:0000313" key="1">
    <source>
        <dbReference type="EMBL" id="MBD1393048.1"/>
    </source>
</evidence>
<organism evidence="1 2">
    <name type="scientific">Mucilaginibacter glaciei</name>
    <dbReference type="NCBI Taxonomy" id="2772109"/>
    <lineage>
        <taxon>Bacteria</taxon>
        <taxon>Pseudomonadati</taxon>
        <taxon>Bacteroidota</taxon>
        <taxon>Sphingobacteriia</taxon>
        <taxon>Sphingobacteriales</taxon>
        <taxon>Sphingobacteriaceae</taxon>
        <taxon>Mucilaginibacter</taxon>
    </lineage>
</organism>
<keyword evidence="2" id="KW-1185">Reference proteome</keyword>
<comment type="caution">
    <text evidence="1">The sequence shown here is derived from an EMBL/GenBank/DDBJ whole genome shotgun (WGS) entry which is preliminary data.</text>
</comment>
<accession>A0A926NPK0</accession>
<gene>
    <name evidence="1" type="ORF">IDJ76_08060</name>
</gene>
<evidence type="ECO:0008006" key="3">
    <source>
        <dbReference type="Google" id="ProtNLM"/>
    </source>
</evidence>